<comment type="caution">
    <text evidence="1">The sequence shown here is derived from an EMBL/GenBank/DDBJ whole genome shotgun (WGS) entry which is preliminary data.</text>
</comment>
<dbReference type="Proteomes" id="UP000785613">
    <property type="component" value="Unassembled WGS sequence"/>
</dbReference>
<sequence>MANRAYLLNTSVLTSNPFALARDLDKPGNSYAEVAEASYAIPIPWFFCFKADDLQMVTVELDEDEDEDEEAIEVGLPCTTVAKAIENMSQALPHFEAIAGDPALGKAYWQHAMDALKALPLPYLTMNPLEIMFMVDPLDYAEEMAQAFEGDAAAIAQIKNLAGYTDGIAPYAPDVAGGVHGAGLDDVHRANSVALHGGFHASPH</sequence>
<name>A0ABX0LQ59_9BURK</name>
<gene>
    <name evidence="1" type="ORF">F0185_08370</name>
</gene>
<proteinExistence type="predicted"/>
<reference evidence="1 2" key="1">
    <citation type="submission" date="2019-09" db="EMBL/GenBank/DDBJ databases">
        <title>Taxonomy of Antarctic Massilia spp.: description of Massilia rubra sp. nov., Massilia aquatica sp. nov., Massilia mucilaginosa sp. nov., Massilia frigida sp. nov. isolated from streams, lakes and regoliths.</title>
        <authorList>
            <person name="Holochova P."/>
            <person name="Sedlacek I."/>
            <person name="Kralova S."/>
            <person name="Maslanova I."/>
            <person name="Busse H.-J."/>
            <person name="Stankova E."/>
            <person name="Vrbovska V."/>
            <person name="Kovarovic V."/>
            <person name="Bartak M."/>
            <person name="Svec P."/>
            <person name="Pantucek R."/>
        </authorList>
    </citation>
    <scope>NUCLEOTIDE SEQUENCE [LARGE SCALE GENOMIC DNA]</scope>
    <source>
        <strain evidence="1 2">CCM 8692</strain>
    </source>
</reference>
<dbReference type="EMBL" id="VUYU01000004">
    <property type="protein sequence ID" value="NHZ33604.1"/>
    <property type="molecule type" value="Genomic_DNA"/>
</dbReference>
<organism evidence="1 2">
    <name type="scientific">Massilia rubra</name>
    <dbReference type="NCBI Taxonomy" id="2607910"/>
    <lineage>
        <taxon>Bacteria</taxon>
        <taxon>Pseudomonadati</taxon>
        <taxon>Pseudomonadota</taxon>
        <taxon>Betaproteobacteria</taxon>
        <taxon>Burkholderiales</taxon>
        <taxon>Oxalobacteraceae</taxon>
        <taxon>Telluria group</taxon>
        <taxon>Massilia</taxon>
    </lineage>
</organism>
<protein>
    <submittedName>
        <fullName evidence="1">Uncharacterized protein</fullName>
    </submittedName>
</protein>
<keyword evidence="2" id="KW-1185">Reference proteome</keyword>
<evidence type="ECO:0000313" key="2">
    <source>
        <dbReference type="Proteomes" id="UP000785613"/>
    </source>
</evidence>
<dbReference type="RefSeq" id="WP_167223364.1">
    <property type="nucleotide sequence ID" value="NZ_VUYU01000004.1"/>
</dbReference>
<accession>A0ABX0LQ59</accession>
<evidence type="ECO:0000313" key="1">
    <source>
        <dbReference type="EMBL" id="NHZ33604.1"/>
    </source>
</evidence>